<accession>A0A840QIY0</accession>
<sequence length="39" mass="4262">MWLPFDWGEGPPPVTPPLNPAAALQVDEGGQRGRAYWSP</sequence>
<evidence type="ECO:0000313" key="3">
    <source>
        <dbReference type="Proteomes" id="UP000584374"/>
    </source>
</evidence>
<comment type="caution">
    <text evidence="2">The sequence shown here is derived from an EMBL/GenBank/DDBJ whole genome shotgun (WGS) entry which is preliminary data.</text>
</comment>
<feature type="region of interest" description="Disordered" evidence="1">
    <location>
        <begin position="1"/>
        <end position="21"/>
    </location>
</feature>
<proteinExistence type="predicted"/>
<protein>
    <submittedName>
        <fullName evidence="2">Uncharacterized protein</fullName>
    </submittedName>
</protein>
<dbReference type="AlphaFoldDB" id="A0A840QIY0"/>
<organism evidence="2 3">
    <name type="scientific">Saccharopolyspora phatthalungensis</name>
    <dbReference type="NCBI Taxonomy" id="664693"/>
    <lineage>
        <taxon>Bacteria</taxon>
        <taxon>Bacillati</taxon>
        <taxon>Actinomycetota</taxon>
        <taxon>Actinomycetes</taxon>
        <taxon>Pseudonocardiales</taxon>
        <taxon>Pseudonocardiaceae</taxon>
        <taxon>Saccharopolyspora</taxon>
    </lineage>
</organism>
<evidence type="ECO:0000256" key="1">
    <source>
        <dbReference type="SAM" id="MobiDB-lite"/>
    </source>
</evidence>
<reference evidence="2 3" key="1">
    <citation type="submission" date="2020-08" db="EMBL/GenBank/DDBJ databases">
        <title>Sequencing the genomes of 1000 actinobacteria strains.</title>
        <authorList>
            <person name="Klenk H.-P."/>
        </authorList>
    </citation>
    <scope>NUCLEOTIDE SEQUENCE [LARGE SCALE GENOMIC DNA]</scope>
    <source>
        <strain evidence="2 3">DSM 45584</strain>
    </source>
</reference>
<gene>
    <name evidence="2" type="ORF">BJ970_006358</name>
</gene>
<evidence type="ECO:0000313" key="2">
    <source>
        <dbReference type="EMBL" id="MBB5158759.1"/>
    </source>
</evidence>
<feature type="compositionally biased region" description="Pro residues" evidence="1">
    <location>
        <begin position="10"/>
        <end position="19"/>
    </location>
</feature>
<keyword evidence="3" id="KW-1185">Reference proteome</keyword>
<dbReference type="Proteomes" id="UP000584374">
    <property type="component" value="Unassembled WGS sequence"/>
</dbReference>
<name>A0A840QIY0_9PSEU</name>
<dbReference type="EMBL" id="JACHIW010000002">
    <property type="protein sequence ID" value="MBB5158759.1"/>
    <property type="molecule type" value="Genomic_DNA"/>
</dbReference>